<dbReference type="EMBL" id="CP152276">
    <property type="protein sequence ID" value="XAE41991.1"/>
    <property type="molecule type" value="Genomic_DNA"/>
</dbReference>
<evidence type="ECO:0000313" key="1">
    <source>
        <dbReference type="EMBL" id="XAE41991.1"/>
    </source>
</evidence>
<reference evidence="1 2" key="1">
    <citation type="submission" date="2024-04" db="EMBL/GenBank/DDBJ databases">
        <title>Complete genome sequence of Nguyenibacter vanlangesis HBCM-1154, a strain capable of nitrogen fixation, IAA production, and phosphorus solubilization isolated from sugarcane soil.</title>
        <authorList>
            <person name="MY HANH P."/>
        </authorList>
    </citation>
    <scope>NUCLEOTIDE SEQUENCE [LARGE SCALE GENOMIC DNA]</scope>
    <source>
        <strain evidence="1 2">HBCM 1154</strain>
    </source>
</reference>
<name>A0ABZ3D2L4_9PROT</name>
<evidence type="ECO:0000313" key="2">
    <source>
        <dbReference type="Proteomes" id="UP001449795"/>
    </source>
</evidence>
<dbReference type="RefSeq" id="WP_342627808.1">
    <property type="nucleotide sequence ID" value="NZ_CP152276.1"/>
</dbReference>
<keyword evidence="2" id="KW-1185">Reference proteome</keyword>
<gene>
    <name evidence="1" type="ORF">AAC691_17190</name>
</gene>
<protein>
    <submittedName>
        <fullName evidence="1">Uncharacterized protein</fullName>
    </submittedName>
</protein>
<sequence length="127" mass="14444">MIDCEIYEYRQERAKFDRVPSALVGFDHLKPSIIQAYEGGASLDEVATMASDLIGRKVSVDIAWEVLIITAEYVEADDDDLLGLTGAELDAVIRERRRFCEVHPFDDEARFSLHEAENEHRRRMTGG</sequence>
<organism evidence="1 2">
    <name type="scientific">Nguyenibacter vanlangensis</name>
    <dbReference type="NCBI Taxonomy" id="1216886"/>
    <lineage>
        <taxon>Bacteria</taxon>
        <taxon>Pseudomonadati</taxon>
        <taxon>Pseudomonadota</taxon>
        <taxon>Alphaproteobacteria</taxon>
        <taxon>Acetobacterales</taxon>
        <taxon>Acetobacteraceae</taxon>
        <taxon>Nguyenibacter</taxon>
    </lineage>
</organism>
<accession>A0ABZ3D2L4</accession>
<proteinExistence type="predicted"/>
<dbReference type="Proteomes" id="UP001449795">
    <property type="component" value="Chromosome"/>
</dbReference>